<dbReference type="Proteomes" id="UP000316770">
    <property type="component" value="Chromosome"/>
</dbReference>
<organism evidence="2 3">
    <name type="scientific">Rosistilla oblonga</name>
    <dbReference type="NCBI Taxonomy" id="2527990"/>
    <lineage>
        <taxon>Bacteria</taxon>
        <taxon>Pseudomonadati</taxon>
        <taxon>Planctomycetota</taxon>
        <taxon>Planctomycetia</taxon>
        <taxon>Pirellulales</taxon>
        <taxon>Pirellulaceae</taxon>
        <taxon>Rosistilla</taxon>
    </lineage>
</organism>
<dbReference type="PANTHER" id="PTHR30327">
    <property type="entry name" value="UNCHARACTERIZED PROTEIN YQGE"/>
    <property type="match status" value="1"/>
</dbReference>
<comment type="similarity">
    <text evidence="1">Belongs to the UPF0301 (AlgH) family.</text>
</comment>
<name>A0A518INM6_9BACT</name>
<dbReference type="EMBL" id="CP036318">
    <property type="protein sequence ID" value="QDV54691.1"/>
    <property type="molecule type" value="Genomic_DNA"/>
</dbReference>
<reference evidence="2 3" key="1">
    <citation type="submission" date="2019-02" db="EMBL/GenBank/DDBJ databases">
        <title>Deep-cultivation of Planctomycetes and their phenomic and genomic characterization uncovers novel biology.</title>
        <authorList>
            <person name="Wiegand S."/>
            <person name="Jogler M."/>
            <person name="Boedeker C."/>
            <person name="Pinto D."/>
            <person name="Vollmers J."/>
            <person name="Rivas-Marin E."/>
            <person name="Kohn T."/>
            <person name="Peeters S.H."/>
            <person name="Heuer A."/>
            <person name="Rast P."/>
            <person name="Oberbeckmann S."/>
            <person name="Bunk B."/>
            <person name="Jeske O."/>
            <person name="Meyerdierks A."/>
            <person name="Storesund J.E."/>
            <person name="Kallscheuer N."/>
            <person name="Luecker S."/>
            <person name="Lage O.M."/>
            <person name="Pohl T."/>
            <person name="Merkel B.J."/>
            <person name="Hornburger P."/>
            <person name="Mueller R.-W."/>
            <person name="Bruemmer F."/>
            <person name="Labrenz M."/>
            <person name="Spormann A.M."/>
            <person name="Op den Camp H."/>
            <person name="Overmann J."/>
            <person name="Amann R."/>
            <person name="Jetten M.S.M."/>
            <person name="Mascher T."/>
            <person name="Medema M.H."/>
            <person name="Devos D.P."/>
            <person name="Kaster A.-K."/>
            <person name="Ovreas L."/>
            <person name="Rohde M."/>
            <person name="Galperin M.Y."/>
            <person name="Jogler C."/>
        </authorList>
    </citation>
    <scope>NUCLEOTIDE SEQUENCE [LARGE SCALE GENOMIC DNA]</scope>
    <source>
        <strain evidence="2 3">Mal33</strain>
    </source>
</reference>
<dbReference type="GO" id="GO:0005829">
    <property type="term" value="C:cytosol"/>
    <property type="evidence" value="ECO:0007669"/>
    <property type="project" value="TreeGrafter"/>
</dbReference>
<evidence type="ECO:0000313" key="2">
    <source>
        <dbReference type="EMBL" id="QDV54691.1"/>
    </source>
</evidence>
<dbReference type="Pfam" id="PF02622">
    <property type="entry name" value="DUF179"/>
    <property type="match status" value="1"/>
</dbReference>
<sequence length="183" mass="19871">MTQLLNGKFLLASPYLPDSNFQRTVVFMVKHDVDGALGLVLTRPSDLRLQQLLESTMGSSGVREDLVYLGGPVEGPLCALHEDANLADLDCEGGLFVTSEQESIILLANRPNARVRFFAGYSGWGAGQLESEMKSGGWLTCDATADEVFGDFEPLWESLVKRVGRSIIGEAVPFASNVDSQMN</sequence>
<keyword evidence="3" id="KW-1185">Reference proteome</keyword>
<dbReference type="Gene3D" id="3.40.1740.10">
    <property type="entry name" value="VC0467-like"/>
    <property type="match status" value="1"/>
</dbReference>
<protein>
    <submittedName>
        <fullName evidence="2">Uncharacterized protein</fullName>
    </submittedName>
</protein>
<evidence type="ECO:0000256" key="1">
    <source>
        <dbReference type="ARBA" id="ARBA00009600"/>
    </source>
</evidence>
<evidence type="ECO:0000313" key="3">
    <source>
        <dbReference type="Proteomes" id="UP000316770"/>
    </source>
</evidence>
<dbReference type="InterPro" id="IPR003774">
    <property type="entry name" value="AlgH-like"/>
</dbReference>
<gene>
    <name evidence="2" type="ORF">Mal33_06480</name>
</gene>
<dbReference type="RefSeq" id="WP_145117625.1">
    <property type="nucleotide sequence ID" value="NZ_CP036292.1"/>
</dbReference>
<dbReference type="SUPFAM" id="SSF143456">
    <property type="entry name" value="VC0467-like"/>
    <property type="match status" value="1"/>
</dbReference>
<dbReference type="OrthoDB" id="9807486at2"/>
<proteinExistence type="inferred from homology"/>
<accession>A0A518INM6</accession>
<dbReference type="PANTHER" id="PTHR30327:SF1">
    <property type="entry name" value="UPF0301 PROTEIN YQGE"/>
    <property type="match status" value="1"/>
</dbReference>
<dbReference type="AlphaFoldDB" id="A0A518INM6"/>